<evidence type="ECO:0000256" key="7">
    <source>
        <dbReference type="ARBA" id="ARBA00022968"/>
    </source>
</evidence>
<evidence type="ECO:0000256" key="11">
    <source>
        <dbReference type="ARBA" id="ARBA00023180"/>
    </source>
</evidence>
<keyword evidence="11" id="KW-0325">Glycoprotein</keyword>
<reference evidence="13 14" key="1">
    <citation type="submission" date="2021-04" db="EMBL/GenBank/DDBJ databases">
        <authorList>
            <person name="Bliznina A."/>
        </authorList>
    </citation>
    <scope>NUCLEOTIDE SEQUENCE [LARGE SCALE GENOMIC DNA]</scope>
</reference>
<evidence type="ECO:0000256" key="12">
    <source>
        <dbReference type="SAM" id="Phobius"/>
    </source>
</evidence>
<dbReference type="PANTHER" id="PTHR14647:SF87">
    <property type="entry name" value="PUTATIVE-RELATED"/>
    <property type="match status" value="1"/>
</dbReference>
<dbReference type="Pfam" id="PF01762">
    <property type="entry name" value="Galactosyl_T"/>
    <property type="match status" value="1"/>
</dbReference>
<comment type="subcellular location">
    <subcellularLocation>
        <location evidence="1">Golgi apparatus membrane</location>
        <topology evidence="1">Single-pass type II membrane protein</topology>
    </subcellularLocation>
</comment>
<comment type="similarity">
    <text evidence="3">Belongs to the glycosyltransferase 31 family.</text>
</comment>
<gene>
    <name evidence="13" type="ORF">OKIOD_LOCUS8769</name>
</gene>
<comment type="similarity">
    <text evidence="2">Belongs to the galactose-3-O-sulfotransferase family.</text>
</comment>
<protein>
    <submittedName>
        <fullName evidence="13">Oidioi.mRNA.OKI2018_I69.chr1.g4.t1.cds</fullName>
    </submittedName>
</protein>
<dbReference type="InterPro" id="IPR009729">
    <property type="entry name" value="Gal-3-0_sulfotransfrase"/>
</dbReference>
<dbReference type="Gene3D" id="3.40.50.300">
    <property type="entry name" value="P-loop containing nucleotide triphosphate hydrolases"/>
    <property type="match status" value="1"/>
</dbReference>
<accession>A0ABN7SNL5</accession>
<dbReference type="Proteomes" id="UP001158576">
    <property type="component" value="Chromosome 1"/>
</dbReference>
<dbReference type="EMBL" id="OU015566">
    <property type="protein sequence ID" value="CAG5101799.1"/>
    <property type="molecule type" value="Genomic_DNA"/>
</dbReference>
<evidence type="ECO:0000256" key="1">
    <source>
        <dbReference type="ARBA" id="ARBA00004323"/>
    </source>
</evidence>
<proteinExistence type="inferred from homology"/>
<evidence type="ECO:0000256" key="4">
    <source>
        <dbReference type="ARBA" id="ARBA00022676"/>
    </source>
</evidence>
<keyword evidence="9" id="KW-0333">Golgi apparatus</keyword>
<evidence type="ECO:0000256" key="6">
    <source>
        <dbReference type="ARBA" id="ARBA00022692"/>
    </source>
</evidence>
<dbReference type="InterPro" id="IPR027417">
    <property type="entry name" value="P-loop_NTPase"/>
</dbReference>
<dbReference type="InterPro" id="IPR002659">
    <property type="entry name" value="Glyco_trans_31"/>
</dbReference>
<sequence length="581" mass="68312">MIKKYRRIFIVVAFLMTMGSLYNIRWLSELKEQQQIKDNQRIIFLMENGARKNQEEQQCSPTNSIVFVKTHKTASSTLQNIFLRYGLKENLKIALPRNNGNRFFYPRSFSKSMLKEFADGEKPVIIAHHLRASEELYDTFPRARRITILRDIPALYESSFEYMKDLAVPYKKAANIETFYAHPNAFYNRTNPLGRFGNDVFARNHLAFDLGLEWTNLGKIDEGIEYLEKTLDLVILSDYFKESMVLLRNELCWEWEDVLFFVTNERSEKRPISANLAQRMRDWNSFDNAIYHHFNTTFWNKIEAYRNFDDDMKILDEKLEEIKKFCLAREKVCPPDESGCQFNPGGGIKLKAFELSETGKKSLLCQHMIMPELTLPENWKTNESWEVGFIEAPKCPEKELIIIVNTAHKNRENRLLLRRYFEELEKKQINFAKFFLLGKAETPVENENDWIIGDFEDTYDNLILKTKTSYEYFERFCGSAKFYLLIDDDVAFYPEKIIERLEKEEAKDTIFGKRWNEVKAHNHPWLKEKGISISEEQWAKQFWPDYIAGPCAFMTAESARSMANVAQLTKKALAIPIEGNC</sequence>
<evidence type="ECO:0000256" key="9">
    <source>
        <dbReference type="ARBA" id="ARBA00023034"/>
    </source>
</evidence>
<keyword evidence="10 12" id="KW-0472">Membrane</keyword>
<name>A0ABN7SNL5_OIKDI</name>
<evidence type="ECO:0000313" key="13">
    <source>
        <dbReference type="EMBL" id="CAG5101799.1"/>
    </source>
</evidence>
<dbReference type="Pfam" id="PF06990">
    <property type="entry name" value="Gal-3-0_sulfotr"/>
    <property type="match status" value="1"/>
</dbReference>
<evidence type="ECO:0000256" key="2">
    <source>
        <dbReference type="ARBA" id="ARBA00008124"/>
    </source>
</evidence>
<dbReference type="PANTHER" id="PTHR14647">
    <property type="entry name" value="GALACTOSE-3-O-SULFOTRANSFERASE"/>
    <property type="match status" value="1"/>
</dbReference>
<evidence type="ECO:0000256" key="8">
    <source>
        <dbReference type="ARBA" id="ARBA00022989"/>
    </source>
</evidence>
<organism evidence="13 14">
    <name type="scientific">Oikopleura dioica</name>
    <name type="common">Tunicate</name>
    <dbReference type="NCBI Taxonomy" id="34765"/>
    <lineage>
        <taxon>Eukaryota</taxon>
        <taxon>Metazoa</taxon>
        <taxon>Chordata</taxon>
        <taxon>Tunicata</taxon>
        <taxon>Appendicularia</taxon>
        <taxon>Copelata</taxon>
        <taxon>Oikopleuridae</taxon>
        <taxon>Oikopleura</taxon>
    </lineage>
</organism>
<evidence type="ECO:0000256" key="5">
    <source>
        <dbReference type="ARBA" id="ARBA00022679"/>
    </source>
</evidence>
<evidence type="ECO:0000313" key="14">
    <source>
        <dbReference type="Proteomes" id="UP001158576"/>
    </source>
</evidence>
<evidence type="ECO:0000256" key="3">
    <source>
        <dbReference type="ARBA" id="ARBA00008661"/>
    </source>
</evidence>
<evidence type="ECO:0000256" key="10">
    <source>
        <dbReference type="ARBA" id="ARBA00023136"/>
    </source>
</evidence>
<keyword evidence="14" id="KW-1185">Reference proteome</keyword>
<dbReference type="Gene3D" id="3.90.550.50">
    <property type="match status" value="1"/>
</dbReference>
<keyword evidence="5" id="KW-0808">Transferase</keyword>
<keyword evidence="7" id="KW-0735">Signal-anchor</keyword>
<feature type="transmembrane region" description="Helical" evidence="12">
    <location>
        <begin position="7"/>
        <end position="27"/>
    </location>
</feature>
<keyword evidence="8 12" id="KW-1133">Transmembrane helix</keyword>
<keyword evidence="4" id="KW-0328">Glycosyltransferase</keyword>
<keyword evidence="6 12" id="KW-0812">Transmembrane</keyword>
<dbReference type="SUPFAM" id="SSF52540">
    <property type="entry name" value="P-loop containing nucleoside triphosphate hydrolases"/>
    <property type="match status" value="1"/>
</dbReference>